<dbReference type="PANTHER" id="PTHR43591:SF110">
    <property type="entry name" value="RHODANESE DOMAIN-CONTAINING PROTEIN"/>
    <property type="match status" value="1"/>
</dbReference>
<sequence length="361" mass="41387">MPDTLTPPDALTKIAYQTFQQGKQVFGFAHKTLSTQFLNTLSQKKRQEPNPPDPKMLQALQSRIDALLKVDWEDAEKGVYPKQSLFENNWNDFFRYYPELWIDLPKIWDRANQKRHQDFSEGISTEGYPAYYVQNFHHQTDGYFSEASANMYDLQVEVLFNGTAAPMRRRILAPLKQHMNRMPVAVGTTPQPRKVLDIACGTGNSLQLINQAMPDVALYGVDLSPAYIRKAYENLADIKGTAPAQLIQANAEELPFVNEFFEATTSTFLFHELPAQARQNVIDEAFRVTKPGGVFVICDSVQTIDTPEFEPLMENFPAMFHEPYYRHYIQDDLVARLESAGFSEVETFTHFMSKYWVAKKS</sequence>
<evidence type="ECO:0000313" key="2">
    <source>
        <dbReference type="EMBL" id="KPQ35251.1"/>
    </source>
</evidence>
<proteinExistence type="predicted"/>
<keyword evidence="2" id="KW-0830">Ubiquinone</keyword>
<protein>
    <submittedName>
        <fullName evidence="2">Methylase involved in ubiquinone/menaquinone biosynthesis</fullName>
    </submittedName>
</protein>
<dbReference type="STRING" id="1666911.HLUCCA11_11200"/>
<dbReference type="Gene3D" id="3.40.50.150">
    <property type="entry name" value="Vaccinia Virus protein VP39"/>
    <property type="match status" value="1"/>
</dbReference>
<dbReference type="GO" id="GO:0032259">
    <property type="term" value="P:methylation"/>
    <property type="evidence" value="ECO:0007669"/>
    <property type="project" value="UniProtKB-KW"/>
</dbReference>
<dbReference type="Proteomes" id="UP000050465">
    <property type="component" value="Unassembled WGS sequence"/>
</dbReference>
<dbReference type="Pfam" id="PF13649">
    <property type="entry name" value="Methyltransf_25"/>
    <property type="match status" value="1"/>
</dbReference>
<evidence type="ECO:0000259" key="1">
    <source>
        <dbReference type="Pfam" id="PF13649"/>
    </source>
</evidence>
<comment type="caution">
    <text evidence="2">The sequence shown here is derived from an EMBL/GenBank/DDBJ whole genome shotgun (WGS) entry which is preliminary data.</text>
</comment>
<dbReference type="CDD" id="cd02440">
    <property type="entry name" value="AdoMet_MTases"/>
    <property type="match status" value="1"/>
</dbReference>
<keyword evidence="2" id="KW-0489">Methyltransferase</keyword>
<name>A0A0P7ZKG2_9CYAN</name>
<dbReference type="GO" id="GO:0008168">
    <property type="term" value="F:methyltransferase activity"/>
    <property type="evidence" value="ECO:0007669"/>
    <property type="project" value="UniProtKB-KW"/>
</dbReference>
<dbReference type="PATRIC" id="fig|1666911.3.peg.458"/>
<feature type="domain" description="Methyltransferase" evidence="1">
    <location>
        <begin position="195"/>
        <end position="293"/>
    </location>
</feature>
<accession>A0A0P7ZKG2</accession>
<dbReference type="InterPro" id="IPR029063">
    <property type="entry name" value="SAM-dependent_MTases_sf"/>
</dbReference>
<reference evidence="2 3" key="1">
    <citation type="submission" date="2015-09" db="EMBL/GenBank/DDBJ databases">
        <title>Identification and resolution of microdiversity through metagenomic sequencing of parallel consortia.</title>
        <authorList>
            <person name="Nelson W.C."/>
            <person name="Romine M.F."/>
            <person name="Lindemann S.R."/>
        </authorList>
    </citation>
    <scope>NUCLEOTIDE SEQUENCE [LARGE SCALE GENOMIC DNA]</scope>
    <source>
        <strain evidence="2">Ana</strain>
    </source>
</reference>
<organism evidence="2 3">
    <name type="scientific">Phormidesmis priestleyi Ana</name>
    <dbReference type="NCBI Taxonomy" id="1666911"/>
    <lineage>
        <taxon>Bacteria</taxon>
        <taxon>Bacillati</taxon>
        <taxon>Cyanobacteriota</taxon>
        <taxon>Cyanophyceae</taxon>
        <taxon>Leptolyngbyales</taxon>
        <taxon>Leptolyngbyaceae</taxon>
        <taxon>Phormidesmis</taxon>
    </lineage>
</organism>
<dbReference type="EMBL" id="LJZR01000013">
    <property type="protein sequence ID" value="KPQ35251.1"/>
    <property type="molecule type" value="Genomic_DNA"/>
</dbReference>
<dbReference type="PANTHER" id="PTHR43591">
    <property type="entry name" value="METHYLTRANSFERASE"/>
    <property type="match status" value="1"/>
</dbReference>
<gene>
    <name evidence="2" type="ORF">HLUCCA11_11200</name>
</gene>
<dbReference type="AlphaFoldDB" id="A0A0P7ZKG2"/>
<dbReference type="SUPFAM" id="SSF53335">
    <property type="entry name" value="S-adenosyl-L-methionine-dependent methyltransferases"/>
    <property type="match status" value="1"/>
</dbReference>
<keyword evidence="2" id="KW-0808">Transferase</keyword>
<evidence type="ECO:0000313" key="3">
    <source>
        <dbReference type="Proteomes" id="UP000050465"/>
    </source>
</evidence>
<dbReference type="InterPro" id="IPR041698">
    <property type="entry name" value="Methyltransf_25"/>
</dbReference>